<keyword evidence="4" id="KW-1003">Cell membrane</keyword>
<comment type="subcellular location">
    <subcellularLocation>
        <location evidence="1">Cell membrane</location>
        <topology evidence="1">Multi-pass membrane protein</topology>
    </subcellularLocation>
</comment>
<evidence type="ECO:0000256" key="3">
    <source>
        <dbReference type="ARBA" id="ARBA00022448"/>
    </source>
</evidence>
<keyword evidence="3" id="KW-0813">Transport</keyword>
<evidence type="ECO:0000256" key="6">
    <source>
        <dbReference type="ARBA" id="ARBA00022989"/>
    </source>
</evidence>
<comment type="similarity">
    <text evidence="2">Belongs to the AzlC family.</text>
</comment>
<keyword evidence="5 8" id="KW-0812">Transmembrane</keyword>
<keyword evidence="6 8" id="KW-1133">Transmembrane helix</keyword>
<dbReference type="PANTHER" id="PTHR34979">
    <property type="entry name" value="INNER MEMBRANE PROTEIN YGAZ"/>
    <property type="match status" value="1"/>
</dbReference>
<feature type="transmembrane region" description="Helical" evidence="8">
    <location>
        <begin position="84"/>
        <end position="115"/>
    </location>
</feature>
<dbReference type="EMBL" id="JAXCLX010000001">
    <property type="protein sequence ID" value="MDY0871976.1"/>
    <property type="molecule type" value="Genomic_DNA"/>
</dbReference>
<comment type="caution">
    <text evidence="9">The sequence shown here is derived from an EMBL/GenBank/DDBJ whole genome shotgun (WGS) entry which is preliminary data.</text>
</comment>
<organism evidence="9 10">
    <name type="scientific">Dongia rigui</name>
    <dbReference type="NCBI Taxonomy" id="940149"/>
    <lineage>
        <taxon>Bacteria</taxon>
        <taxon>Pseudomonadati</taxon>
        <taxon>Pseudomonadota</taxon>
        <taxon>Alphaproteobacteria</taxon>
        <taxon>Rhodospirillales</taxon>
        <taxon>Dongiaceae</taxon>
        <taxon>Dongia</taxon>
    </lineage>
</organism>
<dbReference type="Pfam" id="PF03591">
    <property type="entry name" value="AzlC"/>
    <property type="match status" value="1"/>
</dbReference>
<reference evidence="9 10" key="1">
    <citation type="journal article" date="2013" name="Antonie Van Leeuwenhoek">
        <title>Dongia rigui sp. nov., isolated from freshwater of a large wetland in Korea.</title>
        <authorList>
            <person name="Baik K.S."/>
            <person name="Hwang Y.M."/>
            <person name="Choi J.S."/>
            <person name="Kwon J."/>
            <person name="Seong C.N."/>
        </authorList>
    </citation>
    <scope>NUCLEOTIDE SEQUENCE [LARGE SCALE GENOMIC DNA]</scope>
    <source>
        <strain evidence="9 10">04SU4-P</strain>
    </source>
</reference>
<accession>A0ABU5DXD6</accession>
<dbReference type="PANTHER" id="PTHR34979:SF1">
    <property type="entry name" value="INNER MEMBRANE PROTEIN YGAZ"/>
    <property type="match status" value="1"/>
</dbReference>
<feature type="transmembrane region" description="Helical" evidence="8">
    <location>
        <begin position="198"/>
        <end position="216"/>
    </location>
</feature>
<keyword evidence="7 8" id="KW-0472">Membrane</keyword>
<gene>
    <name evidence="9" type="ORF">SMD31_08580</name>
</gene>
<evidence type="ECO:0000313" key="10">
    <source>
        <dbReference type="Proteomes" id="UP001271769"/>
    </source>
</evidence>
<dbReference type="RefSeq" id="WP_320500398.1">
    <property type="nucleotide sequence ID" value="NZ_JAXCLX010000001.1"/>
</dbReference>
<sequence>MTPQGVLAYLARAMTTPLPDTTASAAWTEDFGSPQGAYRAAMRAAIGAPALVLGASYVGFGAFVHQSGLTLLQGLGSTVTGWALPGQIALVEIFAVGGSILAAAIAVGLANARLLPMVVTLLPILRQGDGPAKPRLIHYIAAHFIALTGWAVAMQRAPDMPPEQRLPFFLGFTTVIWSATVLATALGFFLVGVLPTPVTLGLVFLNPLYFMLLFAGDLVRKERGLALVIGAVTGPLFHLVSPEWGLLVTGIGGGTVAFLIIQRGRA</sequence>
<dbReference type="InterPro" id="IPR011606">
    <property type="entry name" value="Brnchd-chn_aa_trnsp_permease"/>
</dbReference>
<evidence type="ECO:0000256" key="7">
    <source>
        <dbReference type="ARBA" id="ARBA00023136"/>
    </source>
</evidence>
<feature type="transmembrane region" description="Helical" evidence="8">
    <location>
        <begin position="166"/>
        <end position="191"/>
    </location>
</feature>
<protein>
    <submittedName>
        <fullName evidence="9">AzlC family ABC transporter permease</fullName>
    </submittedName>
</protein>
<feature type="transmembrane region" description="Helical" evidence="8">
    <location>
        <begin position="244"/>
        <end position="261"/>
    </location>
</feature>
<keyword evidence="10" id="KW-1185">Reference proteome</keyword>
<evidence type="ECO:0000313" key="9">
    <source>
        <dbReference type="EMBL" id="MDY0871976.1"/>
    </source>
</evidence>
<feature type="transmembrane region" description="Helical" evidence="8">
    <location>
        <begin position="136"/>
        <end position="154"/>
    </location>
</feature>
<name>A0ABU5DXD6_9PROT</name>
<proteinExistence type="inferred from homology"/>
<evidence type="ECO:0000256" key="8">
    <source>
        <dbReference type="SAM" id="Phobius"/>
    </source>
</evidence>
<evidence type="ECO:0000256" key="4">
    <source>
        <dbReference type="ARBA" id="ARBA00022475"/>
    </source>
</evidence>
<feature type="transmembrane region" description="Helical" evidence="8">
    <location>
        <begin position="44"/>
        <end position="64"/>
    </location>
</feature>
<evidence type="ECO:0000256" key="2">
    <source>
        <dbReference type="ARBA" id="ARBA00010735"/>
    </source>
</evidence>
<evidence type="ECO:0000256" key="1">
    <source>
        <dbReference type="ARBA" id="ARBA00004651"/>
    </source>
</evidence>
<evidence type="ECO:0000256" key="5">
    <source>
        <dbReference type="ARBA" id="ARBA00022692"/>
    </source>
</evidence>
<dbReference type="Proteomes" id="UP001271769">
    <property type="component" value="Unassembled WGS sequence"/>
</dbReference>